<keyword evidence="1" id="KW-0175">Coiled coil</keyword>
<feature type="compositionally biased region" description="Polar residues" evidence="2">
    <location>
        <begin position="8"/>
        <end position="22"/>
    </location>
</feature>
<name>A0ABP1S7D7_9HEXA</name>
<proteinExistence type="predicted"/>
<feature type="region of interest" description="Disordered" evidence="2">
    <location>
        <begin position="388"/>
        <end position="412"/>
    </location>
</feature>
<feature type="region of interest" description="Disordered" evidence="2">
    <location>
        <begin position="299"/>
        <end position="363"/>
    </location>
</feature>
<evidence type="ECO:0000313" key="3">
    <source>
        <dbReference type="EMBL" id="CAL8145931.1"/>
    </source>
</evidence>
<reference evidence="3 4" key="1">
    <citation type="submission" date="2024-08" db="EMBL/GenBank/DDBJ databases">
        <authorList>
            <person name="Cucini C."/>
            <person name="Frati F."/>
        </authorList>
    </citation>
    <scope>NUCLEOTIDE SEQUENCE [LARGE SCALE GENOMIC DNA]</scope>
</reference>
<organism evidence="3 4">
    <name type="scientific">Orchesella dallaii</name>
    <dbReference type="NCBI Taxonomy" id="48710"/>
    <lineage>
        <taxon>Eukaryota</taxon>
        <taxon>Metazoa</taxon>
        <taxon>Ecdysozoa</taxon>
        <taxon>Arthropoda</taxon>
        <taxon>Hexapoda</taxon>
        <taxon>Collembola</taxon>
        <taxon>Entomobryomorpha</taxon>
        <taxon>Entomobryoidea</taxon>
        <taxon>Orchesellidae</taxon>
        <taxon>Orchesellinae</taxon>
        <taxon>Orchesella</taxon>
    </lineage>
</organism>
<sequence>MSAKQGKTIRTPTKQAPILSPNNSMELGDLFNSDISANSFSTQNGSRSNYGVPVNQAPTSIGASAINPQTLYTPLSTTIETNTPTAWFSGAITNCIEAALDKKLENLNKIDEIETLLRDSVQDHSDRLSELELQNKALQEEKTKLQSKVEHLESGHEIMLRELREKNLMICNLSDDKNESQEQLYQLLCSMFQELTGFNIIPDTCYRIGRFLAGKNRPIRAKFICIQDELRVFESRDKVEAPTYICEDIPFVTRRANAILRQKQEELEQAGSTCIVDLKKRTLKSSNGTVYTVKDGVLTSNDKTLTNPTPMTSNSIRPPLTNIPEKPVNTRSPSITNPQATANRPGPSNSNTYKQHKENNERSVRAIKRQRLGNKNAFLEETLTSVINQHQSQTEKNVTQSKTGVRTRSSSK</sequence>
<evidence type="ECO:0000256" key="2">
    <source>
        <dbReference type="SAM" id="MobiDB-lite"/>
    </source>
</evidence>
<evidence type="ECO:0000313" key="4">
    <source>
        <dbReference type="Proteomes" id="UP001642540"/>
    </source>
</evidence>
<feature type="region of interest" description="Disordered" evidence="2">
    <location>
        <begin position="1"/>
        <end position="22"/>
    </location>
</feature>
<dbReference type="EMBL" id="CAXLJM020000164">
    <property type="protein sequence ID" value="CAL8145931.1"/>
    <property type="molecule type" value="Genomic_DNA"/>
</dbReference>
<feature type="compositionally biased region" description="Polar residues" evidence="2">
    <location>
        <begin position="329"/>
        <end position="353"/>
    </location>
</feature>
<gene>
    <name evidence="3" type="ORF">ODALV1_LOCUS30647</name>
</gene>
<comment type="caution">
    <text evidence="3">The sequence shown here is derived from an EMBL/GenBank/DDBJ whole genome shotgun (WGS) entry which is preliminary data.</text>
</comment>
<protein>
    <submittedName>
        <fullName evidence="3">Uncharacterized protein</fullName>
    </submittedName>
</protein>
<accession>A0ABP1S7D7</accession>
<feature type="compositionally biased region" description="Polar residues" evidence="2">
    <location>
        <begin position="299"/>
        <end position="316"/>
    </location>
</feature>
<feature type="coiled-coil region" evidence="1">
    <location>
        <begin position="121"/>
        <end position="155"/>
    </location>
</feature>
<dbReference type="Proteomes" id="UP001642540">
    <property type="component" value="Unassembled WGS sequence"/>
</dbReference>
<keyword evidence="4" id="KW-1185">Reference proteome</keyword>
<evidence type="ECO:0000256" key="1">
    <source>
        <dbReference type="SAM" id="Coils"/>
    </source>
</evidence>